<name>A0A7W7Y4Y9_9BACT</name>
<dbReference type="PANTHER" id="PTHR10509">
    <property type="entry name" value="O-METHYLTRANSFERASE-RELATED"/>
    <property type="match status" value="1"/>
</dbReference>
<accession>A0A7W7Y4Y9</accession>
<dbReference type="InterPro" id="IPR029063">
    <property type="entry name" value="SAM-dependent_MTases_sf"/>
</dbReference>
<dbReference type="Gene3D" id="3.40.50.150">
    <property type="entry name" value="Vaccinia Virus protein VP39"/>
    <property type="match status" value="1"/>
</dbReference>
<keyword evidence="5" id="KW-1185">Reference proteome</keyword>
<organism evidence="4 5">
    <name type="scientific">Desulfurispira natronophila</name>
    <dbReference type="NCBI Taxonomy" id="682562"/>
    <lineage>
        <taxon>Bacteria</taxon>
        <taxon>Pseudomonadati</taxon>
        <taxon>Chrysiogenota</taxon>
        <taxon>Chrysiogenia</taxon>
        <taxon>Chrysiogenales</taxon>
        <taxon>Chrysiogenaceae</taxon>
        <taxon>Desulfurispira</taxon>
    </lineage>
</organism>
<proteinExistence type="predicted"/>
<dbReference type="InterPro" id="IPR002935">
    <property type="entry name" value="SAM_O-MeTrfase"/>
</dbReference>
<dbReference type="GO" id="GO:0008757">
    <property type="term" value="F:S-adenosylmethionine-dependent methyltransferase activity"/>
    <property type="evidence" value="ECO:0007669"/>
    <property type="project" value="TreeGrafter"/>
</dbReference>
<evidence type="ECO:0000256" key="1">
    <source>
        <dbReference type="ARBA" id="ARBA00022603"/>
    </source>
</evidence>
<protein>
    <submittedName>
        <fullName evidence="4">Putative O-methyltransferase YrrM</fullName>
    </submittedName>
</protein>
<dbReference type="GO" id="GO:0032259">
    <property type="term" value="P:methylation"/>
    <property type="evidence" value="ECO:0007669"/>
    <property type="project" value="UniProtKB-KW"/>
</dbReference>
<comment type="caution">
    <text evidence="4">The sequence shown here is derived from an EMBL/GenBank/DDBJ whole genome shotgun (WGS) entry which is preliminary data.</text>
</comment>
<evidence type="ECO:0000256" key="2">
    <source>
        <dbReference type="ARBA" id="ARBA00022679"/>
    </source>
</evidence>
<keyword evidence="3" id="KW-0949">S-adenosyl-L-methionine</keyword>
<dbReference type="SUPFAM" id="SSF53335">
    <property type="entry name" value="S-adenosyl-L-methionine-dependent methyltransferases"/>
    <property type="match status" value="1"/>
</dbReference>
<keyword evidence="2 4" id="KW-0808">Transferase</keyword>
<evidence type="ECO:0000313" key="5">
    <source>
        <dbReference type="Proteomes" id="UP000528322"/>
    </source>
</evidence>
<sequence length="222" mass="24566">MASSELTVEISDLSHVRRLLQSGQSTPHLPPEFVEQAAQMGVPALDSSAMPVLTQLVRLTRPVRVLEIGTGAGFSTWALLEGCCPARIEKLTSIEWNRDRHDFAAQLLARHPLADRLDLVCSNALDFLPMIDETCDFVFIDAIKRHYPIYLELISGLKWTTAVFDNIIGRGSHAKPPAEIIPQRRAATGDMERFLRHVAEDAGMHACVIPVGDGLLTLSRTY</sequence>
<keyword evidence="1 4" id="KW-0489">Methyltransferase</keyword>
<dbReference type="GO" id="GO:0008171">
    <property type="term" value="F:O-methyltransferase activity"/>
    <property type="evidence" value="ECO:0007669"/>
    <property type="project" value="InterPro"/>
</dbReference>
<dbReference type="CDD" id="cd02440">
    <property type="entry name" value="AdoMet_MTases"/>
    <property type="match status" value="1"/>
</dbReference>
<dbReference type="PANTHER" id="PTHR10509:SF14">
    <property type="entry name" value="CAFFEOYL-COA O-METHYLTRANSFERASE 3-RELATED"/>
    <property type="match status" value="1"/>
</dbReference>
<evidence type="ECO:0000256" key="3">
    <source>
        <dbReference type="ARBA" id="ARBA00022691"/>
    </source>
</evidence>
<dbReference type="PROSITE" id="PS51682">
    <property type="entry name" value="SAM_OMT_I"/>
    <property type="match status" value="1"/>
</dbReference>
<dbReference type="Pfam" id="PF01596">
    <property type="entry name" value="Methyltransf_3"/>
    <property type="match status" value="1"/>
</dbReference>
<gene>
    <name evidence="4" type="ORF">HNR37_001427</name>
</gene>
<dbReference type="AlphaFoldDB" id="A0A7W7Y4Y9"/>
<dbReference type="EMBL" id="JACHID010000008">
    <property type="protein sequence ID" value="MBB5022099.1"/>
    <property type="molecule type" value="Genomic_DNA"/>
</dbReference>
<dbReference type="Proteomes" id="UP000528322">
    <property type="component" value="Unassembled WGS sequence"/>
</dbReference>
<reference evidence="4 5" key="1">
    <citation type="submission" date="2020-08" db="EMBL/GenBank/DDBJ databases">
        <title>Genomic Encyclopedia of Type Strains, Phase IV (KMG-IV): sequencing the most valuable type-strain genomes for metagenomic binning, comparative biology and taxonomic classification.</title>
        <authorList>
            <person name="Goeker M."/>
        </authorList>
    </citation>
    <scope>NUCLEOTIDE SEQUENCE [LARGE SCALE GENOMIC DNA]</scope>
    <source>
        <strain evidence="4 5">DSM 22071</strain>
    </source>
</reference>
<dbReference type="RefSeq" id="WP_183732001.1">
    <property type="nucleotide sequence ID" value="NZ_JACHID010000008.1"/>
</dbReference>
<evidence type="ECO:0000313" key="4">
    <source>
        <dbReference type="EMBL" id="MBB5022099.1"/>
    </source>
</evidence>
<dbReference type="InterPro" id="IPR050362">
    <property type="entry name" value="Cation-dep_OMT"/>
</dbReference>